<dbReference type="InterPro" id="IPR011545">
    <property type="entry name" value="DEAD/DEAH_box_helicase_dom"/>
</dbReference>
<dbReference type="InterPro" id="IPR027417">
    <property type="entry name" value="P-loop_NTPase"/>
</dbReference>
<dbReference type="InterPro" id="IPR047112">
    <property type="entry name" value="RecG/Mfd"/>
</dbReference>
<reference evidence="19" key="1">
    <citation type="submission" date="2012-09" db="EMBL/GenBank/DDBJ databases">
        <authorList>
            <person name="Weinstock G."/>
            <person name="Sodergren E."/>
            <person name="Clifton S."/>
            <person name="Fulton L."/>
            <person name="Fulton B."/>
            <person name="Courtney L."/>
            <person name="Fronick C."/>
            <person name="Harrison M."/>
            <person name="Strong C."/>
            <person name="Farmer C."/>
            <person name="Delehaunty K."/>
            <person name="Markovic C."/>
            <person name="Hall O."/>
            <person name="Minx P."/>
            <person name="Tomlinson C."/>
            <person name="Mitreva M."/>
            <person name="Nelson J."/>
            <person name="Hou S."/>
            <person name="Wollam A."/>
            <person name="Pepin K.H."/>
            <person name="Johnson M."/>
            <person name="Bhonagiri V."/>
            <person name="Nash W.E."/>
            <person name="Suruliraj S."/>
            <person name="Warren W."/>
            <person name="Chinwalla A."/>
            <person name="Mardis E.R."/>
            <person name="Wilson R.K."/>
        </authorList>
    </citation>
    <scope>NUCLEOTIDE SEQUENCE [LARGE SCALE GENOMIC DNA]</scope>
    <source>
        <strain evidence="19">OS1</strain>
    </source>
</reference>
<proteinExistence type="inferred from homology"/>
<dbReference type="NCBIfam" id="TIGR00643">
    <property type="entry name" value="recG"/>
    <property type="match status" value="1"/>
</dbReference>
<comment type="caution">
    <text evidence="18">The sequence shown here is derived from an EMBL/GenBank/DDBJ whole genome shotgun (WGS) entry which is preliminary data.</text>
</comment>
<evidence type="ECO:0000313" key="18">
    <source>
        <dbReference type="EMBL" id="KRT35722.1"/>
    </source>
</evidence>
<accession>A0A0T5XBK5</accession>
<dbReference type="InterPro" id="IPR012340">
    <property type="entry name" value="NA-bd_OB-fold"/>
</dbReference>
<dbReference type="NCBIfam" id="NF008165">
    <property type="entry name" value="PRK10917.1-3"/>
    <property type="match status" value="1"/>
</dbReference>
<dbReference type="GO" id="GO:0043138">
    <property type="term" value="F:3'-5' DNA helicase activity"/>
    <property type="evidence" value="ECO:0007669"/>
    <property type="project" value="UniProtKB-EC"/>
</dbReference>
<comment type="catalytic activity">
    <reaction evidence="14 15">
        <text>ATP + H2O = ADP + phosphate + H(+)</text>
        <dbReference type="Rhea" id="RHEA:13065"/>
        <dbReference type="ChEBI" id="CHEBI:15377"/>
        <dbReference type="ChEBI" id="CHEBI:15378"/>
        <dbReference type="ChEBI" id="CHEBI:30616"/>
        <dbReference type="ChEBI" id="CHEBI:43474"/>
        <dbReference type="ChEBI" id="CHEBI:456216"/>
        <dbReference type="EC" id="5.6.2.4"/>
    </reaction>
</comment>
<comment type="function">
    <text evidence="15">Plays a critical role in recombination and DNA repair. Helps process Holliday junction intermediates to mature products by catalyzing branch migration. Has replication fork regression activity, unwinds stalled or blocked replication forks to make a HJ that can be resolved. Has a DNA unwinding activity characteristic of a DNA helicase with 3'-5' polarity.</text>
</comment>
<keyword evidence="10 15" id="KW-0234">DNA repair</keyword>
<protein>
    <recommendedName>
        <fullName evidence="2 15">ATP-dependent DNA helicase RecG</fullName>
        <ecNumber evidence="13 15">5.6.2.4</ecNumber>
    </recommendedName>
</protein>
<dbReference type="OrthoDB" id="9804325at2"/>
<keyword evidence="9 15" id="KW-0233">DNA recombination</keyword>
<dbReference type="Gene3D" id="2.40.50.140">
    <property type="entry name" value="Nucleic acid-binding proteins"/>
    <property type="match status" value="1"/>
</dbReference>
<organism evidence="18 19">
    <name type="scientific">Acetomicrobium hydrogeniformans ATCC BAA-1850</name>
    <dbReference type="NCBI Taxonomy" id="592015"/>
    <lineage>
        <taxon>Bacteria</taxon>
        <taxon>Thermotogati</taxon>
        <taxon>Synergistota</taxon>
        <taxon>Synergistia</taxon>
        <taxon>Synergistales</taxon>
        <taxon>Acetomicrobiaceae</taxon>
        <taxon>Acetomicrobium</taxon>
    </lineage>
</organism>
<dbReference type="AlphaFoldDB" id="A0A0T5XBK5"/>
<dbReference type="Pfam" id="PF00271">
    <property type="entry name" value="Helicase_C"/>
    <property type="match status" value="1"/>
</dbReference>
<evidence type="ECO:0000256" key="7">
    <source>
        <dbReference type="ARBA" id="ARBA00022840"/>
    </source>
</evidence>
<evidence type="ECO:0000256" key="3">
    <source>
        <dbReference type="ARBA" id="ARBA00022741"/>
    </source>
</evidence>
<dbReference type="Pfam" id="PF00270">
    <property type="entry name" value="DEAD"/>
    <property type="match status" value="1"/>
</dbReference>
<dbReference type="SMART" id="SM00490">
    <property type="entry name" value="HELICc"/>
    <property type="match status" value="2"/>
</dbReference>
<evidence type="ECO:0000256" key="1">
    <source>
        <dbReference type="ARBA" id="ARBA00007504"/>
    </source>
</evidence>
<dbReference type="PANTHER" id="PTHR47964:SF1">
    <property type="entry name" value="ATP-DEPENDENT DNA HELICASE HOMOLOG RECG, CHLOROPLASTIC"/>
    <property type="match status" value="1"/>
</dbReference>
<dbReference type="CDD" id="cd04488">
    <property type="entry name" value="RecG_wedge_OBF"/>
    <property type="match status" value="1"/>
</dbReference>
<keyword evidence="7 15" id="KW-0067">ATP-binding</keyword>
<dbReference type="GO" id="GO:0006281">
    <property type="term" value="P:DNA repair"/>
    <property type="evidence" value="ECO:0007669"/>
    <property type="project" value="UniProtKB-UniRule"/>
</dbReference>
<dbReference type="PANTHER" id="PTHR47964">
    <property type="entry name" value="ATP-DEPENDENT DNA HELICASE HOMOLOG RECG, CHLOROPLASTIC"/>
    <property type="match status" value="1"/>
</dbReference>
<dbReference type="InterPro" id="IPR033454">
    <property type="entry name" value="RecG_wedge"/>
</dbReference>
<evidence type="ECO:0000259" key="17">
    <source>
        <dbReference type="PROSITE" id="PS51194"/>
    </source>
</evidence>
<dbReference type="STRING" id="592015.HMPREF1705_02970"/>
<feature type="domain" description="Helicase C-terminal" evidence="17">
    <location>
        <begin position="466"/>
        <end position="625"/>
    </location>
</feature>
<keyword evidence="11" id="KW-0413">Isomerase</keyword>
<dbReference type="PROSITE" id="PS51194">
    <property type="entry name" value="HELICASE_CTER"/>
    <property type="match status" value="1"/>
</dbReference>
<evidence type="ECO:0000256" key="10">
    <source>
        <dbReference type="ARBA" id="ARBA00023204"/>
    </source>
</evidence>
<dbReference type="InterPro" id="IPR014001">
    <property type="entry name" value="Helicase_ATP-bd"/>
</dbReference>
<dbReference type="NCBIfam" id="NF008168">
    <property type="entry name" value="PRK10917.2-2"/>
    <property type="match status" value="1"/>
</dbReference>
<dbReference type="SMART" id="SM00487">
    <property type="entry name" value="DEXDc"/>
    <property type="match status" value="1"/>
</dbReference>
<dbReference type="PROSITE" id="PS51192">
    <property type="entry name" value="HELICASE_ATP_BIND_1"/>
    <property type="match status" value="1"/>
</dbReference>
<evidence type="ECO:0000256" key="8">
    <source>
        <dbReference type="ARBA" id="ARBA00023125"/>
    </source>
</evidence>
<evidence type="ECO:0000256" key="13">
    <source>
        <dbReference type="ARBA" id="ARBA00034808"/>
    </source>
</evidence>
<dbReference type="Gene3D" id="3.40.50.300">
    <property type="entry name" value="P-loop containing nucleotide triphosphate hydrolases"/>
    <property type="match status" value="2"/>
</dbReference>
<dbReference type="GO" id="GO:0006310">
    <property type="term" value="P:DNA recombination"/>
    <property type="evidence" value="ECO:0007669"/>
    <property type="project" value="UniProtKB-UniRule"/>
</dbReference>
<dbReference type="CDD" id="cd17992">
    <property type="entry name" value="DEXHc_RecG"/>
    <property type="match status" value="1"/>
</dbReference>
<dbReference type="EMBL" id="ACJX03000001">
    <property type="protein sequence ID" value="KRT35722.1"/>
    <property type="molecule type" value="Genomic_DNA"/>
</dbReference>
<dbReference type="eggNOG" id="COG1200">
    <property type="taxonomic scope" value="Bacteria"/>
</dbReference>
<dbReference type="SUPFAM" id="SSF52540">
    <property type="entry name" value="P-loop containing nucleoside triphosphate hydrolases"/>
    <property type="match status" value="2"/>
</dbReference>
<evidence type="ECO:0000256" key="14">
    <source>
        <dbReference type="ARBA" id="ARBA00048988"/>
    </source>
</evidence>
<keyword evidence="4 15" id="KW-0227">DNA damage</keyword>
<evidence type="ECO:0000256" key="2">
    <source>
        <dbReference type="ARBA" id="ARBA00017846"/>
    </source>
</evidence>
<feature type="domain" description="Helicase ATP-binding" evidence="16">
    <location>
        <begin position="286"/>
        <end position="447"/>
    </location>
</feature>
<evidence type="ECO:0000256" key="12">
    <source>
        <dbReference type="ARBA" id="ARBA00034617"/>
    </source>
</evidence>
<evidence type="ECO:0000256" key="5">
    <source>
        <dbReference type="ARBA" id="ARBA00022801"/>
    </source>
</evidence>
<dbReference type="GO" id="GO:0003677">
    <property type="term" value="F:DNA binding"/>
    <property type="evidence" value="ECO:0007669"/>
    <property type="project" value="UniProtKB-KW"/>
</dbReference>
<dbReference type="EC" id="5.6.2.4" evidence="13 15"/>
<keyword evidence="3 15" id="KW-0547">Nucleotide-binding</keyword>
<keyword evidence="6 15" id="KW-0347">Helicase</keyword>
<evidence type="ECO:0000256" key="11">
    <source>
        <dbReference type="ARBA" id="ARBA00023235"/>
    </source>
</evidence>
<dbReference type="InterPro" id="IPR004609">
    <property type="entry name" value="ATP-dep_DNA_helicase_RecG"/>
</dbReference>
<dbReference type="Pfam" id="PF17191">
    <property type="entry name" value="RecG_wedge"/>
    <property type="match status" value="1"/>
</dbReference>
<comment type="catalytic activity">
    <reaction evidence="12 15">
        <text>Couples ATP hydrolysis with the unwinding of duplex DNA by translocating in the 3'-5' direction.</text>
        <dbReference type="EC" id="5.6.2.4"/>
    </reaction>
</comment>
<keyword evidence="19" id="KW-1185">Reference proteome</keyword>
<evidence type="ECO:0000313" key="19">
    <source>
        <dbReference type="Proteomes" id="UP000005273"/>
    </source>
</evidence>
<comment type="similarity">
    <text evidence="1 15">Belongs to the helicase family. RecG subfamily.</text>
</comment>
<dbReference type="GO" id="GO:0016887">
    <property type="term" value="F:ATP hydrolysis activity"/>
    <property type="evidence" value="ECO:0007669"/>
    <property type="project" value="RHEA"/>
</dbReference>
<dbReference type="InterPro" id="IPR045562">
    <property type="entry name" value="RecG_dom3_C"/>
</dbReference>
<dbReference type="RefSeq" id="WP_009201574.1">
    <property type="nucleotide sequence ID" value="NZ_ACJX03000001.1"/>
</dbReference>
<evidence type="ECO:0000256" key="4">
    <source>
        <dbReference type="ARBA" id="ARBA00022763"/>
    </source>
</evidence>
<sequence>MSKVSPAEEELLCKSVRFLKGVGPKRASLLSKLGVETVEDLLYFFPRRYEDRRQITPIKSLEPDSYAALLVRVVGVEKKITKKRNLNLTVATVTDGTDIAQALWFNKRGLENLLSIGTLVALFGKIKENYGMLQILNPEFEIIEEDALPEEMGKIVPIYPLTEGLSQRWLRLLIRRTLSEYLSYVEEFLPEDIVLRYGFPPLKKAILGYHYPDDERGWKSCRKRLAFDELFLLQLGVAIKRRQMEEETSAPKLSCGGPLQMKFVENCLNFKLTSAQEMVLGDICVDIFRKIPMNRLLQGDVGSGKTVIAVLAMLAAVDTGYQAAMMVPTEVLANQHYAKITNWLSKLNAEVTLLTSSLTPQERAKRYEDIKSGRSRIVIGTHSLIQEGVEFRELGLVVIDEQHRFGVLQRRTLMDKGSYPHTLVMTATPIPRTLALTVYGDLSLSIIDELPPGRTPVRTQWIGKGKLKELYEFVKKKLLAGNQVYWVCPLIDESESIDATSVQKRYRSLCEIFSDFKVGLLHGRLGAPDKDETYRAFLRGDLDILVATSVIEVGIDVARANIMVIEDAYRFGLSQLHQLRGRVGRGGGQGYCFLLGEAPTPEARKRFKVMCSTSDGFVIAEEDLKLRGPGAFCGVRQHGITDFRVADLVNDVDLLDIAREEAQVLVENDPSLDKYPKLRARLISTLGETLSLAITG</sequence>
<dbReference type="Pfam" id="PF19833">
    <property type="entry name" value="RecG_dom3_C"/>
    <property type="match status" value="1"/>
</dbReference>
<evidence type="ECO:0000256" key="15">
    <source>
        <dbReference type="RuleBase" id="RU363016"/>
    </source>
</evidence>
<keyword evidence="8" id="KW-0238">DNA-binding</keyword>
<dbReference type="GO" id="GO:0005524">
    <property type="term" value="F:ATP binding"/>
    <property type="evidence" value="ECO:0007669"/>
    <property type="project" value="UniProtKB-KW"/>
</dbReference>
<keyword evidence="5 15" id="KW-0378">Hydrolase</keyword>
<evidence type="ECO:0000256" key="6">
    <source>
        <dbReference type="ARBA" id="ARBA00022806"/>
    </source>
</evidence>
<dbReference type="Proteomes" id="UP000005273">
    <property type="component" value="Unassembled WGS sequence"/>
</dbReference>
<dbReference type="SUPFAM" id="SSF50249">
    <property type="entry name" value="Nucleic acid-binding proteins"/>
    <property type="match status" value="1"/>
</dbReference>
<gene>
    <name evidence="18" type="ORF">HMPREF1705_02970</name>
</gene>
<dbReference type="InterPro" id="IPR001650">
    <property type="entry name" value="Helicase_C-like"/>
</dbReference>
<evidence type="ECO:0000259" key="16">
    <source>
        <dbReference type="PROSITE" id="PS51192"/>
    </source>
</evidence>
<name>A0A0T5XBK5_9BACT</name>
<evidence type="ECO:0000256" key="9">
    <source>
        <dbReference type="ARBA" id="ARBA00023172"/>
    </source>
</evidence>